<dbReference type="SUPFAM" id="SSF51366">
    <property type="entry name" value="Ribulose-phoshate binding barrel"/>
    <property type="match status" value="1"/>
</dbReference>
<evidence type="ECO:0000256" key="1">
    <source>
        <dbReference type="ARBA" id="ARBA00003365"/>
    </source>
</evidence>
<comment type="similarity">
    <text evidence="9 10">Belongs to the TrpA family.</text>
</comment>
<dbReference type="Proteomes" id="UP000198281">
    <property type="component" value="Unassembled WGS sequence"/>
</dbReference>
<dbReference type="PANTHER" id="PTHR43406:SF1">
    <property type="entry name" value="TRYPTOPHAN SYNTHASE ALPHA CHAIN, CHLOROPLASTIC"/>
    <property type="match status" value="1"/>
</dbReference>
<dbReference type="InterPro" id="IPR018204">
    <property type="entry name" value="Trp_synthase_alpha_AS"/>
</dbReference>
<comment type="pathway">
    <text evidence="2 9">Amino-acid biosynthesis; L-tryptophan biosynthesis; L-tryptophan from chorismate: step 5/5.</text>
</comment>
<dbReference type="OrthoDB" id="9804578at2"/>
<dbReference type="FunFam" id="3.20.20.70:FF:000037">
    <property type="entry name" value="Tryptophan synthase alpha chain"/>
    <property type="match status" value="1"/>
</dbReference>
<evidence type="ECO:0000256" key="2">
    <source>
        <dbReference type="ARBA" id="ARBA00004733"/>
    </source>
</evidence>
<keyword evidence="6 9" id="KW-0057">Aromatic amino acid biosynthesis</keyword>
<dbReference type="HAMAP" id="MF_00131">
    <property type="entry name" value="Trp_synth_alpha"/>
    <property type="match status" value="1"/>
</dbReference>
<dbReference type="NCBIfam" id="TIGR00262">
    <property type="entry name" value="trpA"/>
    <property type="match status" value="1"/>
</dbReference>
<name>A0A239BM11_9SPHN</name>
<dbReference type="CDD" id="cd04724">
    <property type="entry name" value="Tryptophan_synthase_alpha"/>
    <property type="match status" value="1"/>
</dbReference>
<dbReference type="GO" id="GO:0005829">
    <property type="term" value="C:cytosol"/>
    <property type="evidence" value="ECO:0007669"/>
    <property type="project" value="TreeGrafter"/>
</dbReference>
<protein>
    <recommendedName>
        <fullName evidence="9">Tryptophan synthase alpha chain</fullName>
        <ecNumber evidence="9">4.2.1.20</ecNumber>
    </recommendedName>
</protein>
<dbReference type="InterPro" id="IPR002028">
    <property type="entry name" value="Trp_synthase_suA"/>
</dbReference>
<keyword evidence="7 9" id="KW-0456">Lyase</keyword>
<evidence type="ECO:0000256" key="10">
    <source>
        <dbReference type="RuleBase" id="RU003662"/>
    </source>
</evidence>
<evidence type="ECO:0000256" key="5">
    <source>
        <dbReference type="ARBA" id="ARBA00022822"/>
    </source>
</evidence>
<dbReference type="RefSeq" id="WP_089217754.1">
    <property type="nucleotide sequence ID" value="NZ_FZOS01000001.1"/>
</dbReference>
<sequence>MSRLAATFAACAAEGRAALVTFVTGGDPTPAAMPAILDALVEGGADVIELGMPFTDPMADGPAIQRANLRSLAAGTTTAIIFEIASNFRRRHPQVPLVLMGYANPMVRRGPEWFAQSAARAGIDGVICVDIPSEEDEALGPALRDAGVDLIRLATPTTDAARLPAVLGGASGFLYYVSVAGITGLQQAAQGSVDAAVAHLKAATDLPVAVGFGVRTPDQAAAIARVADGVVVGSAIVDAIGKAATEGRDPSADVLNIVKGLSAAVRTARQEKAA</sequence>
<evidence type="ECO:0000313" key="12">
    <source>
        <dbReference type="Proteomes" id="UP000198281"/>
    </source>
</evidence>
<dbReference type="InterPro" id="IPR011060">
    <property type="entry name" value="RibuloseP-bd_barrel"/>
</dbReference>
<dbReference type="PROSITE" id="PS00167">
    <property type="entry name" value="TRP_SYNTHASE_ALPHA"/>
    <property type="match status" value="1"/>
</dbReference>
<keyword evidence="4 9" id="KW-0028">Amino-acid biosynthesis</keyword>
<evidence type="ECO:0000256" key="7">
    <source>
        <dbReference type="ARBA" id="ARBA00023239"/>
    </source>
</evidence>
<dbReference type="AlphaFoldDB" id="A0A239BM11"/>
<gene>
    <name evidence="9" type="primary">trpA</name>
    <name evidence="11" type="ORF">SAMN06295912_101236</name>
</gene>
<evidence type="ECO:0000256" key="8">
    <source>
        <dbReference type="ARBA" id="ARBA00049047"/>
    </source>
</evidence>
<evidence type="ECO:0000256" key="6">
    <source>
        <dbReference type="ARBA" id="ARBA00023141"/>
    </source>
</evidence>
<keyword evidence="5 9" id="KW-0822">Tryptophan biosynthesis</keyword>
<organism evidence="11 12">
    <name type="scientific">Edaphosphingomonas laterariae</name>
    <dbReference type="NCBI Taxonomy" id="861865"/>
    <lineage>
        <taxon>Bacteria</taxon>
        <taxon>Pseudomonadati</taxon>
        <taxon>Pseudomonadota</taxon>
        <taxon>Alphaproteobacteria</taxon>
        <taxon>Sphingomonadales</taxon>
        <taxon>Rhizorhabdaceae</taxon>
        <taxon>Edaphosphingomonas</taxon>
    </lineage>
</organism>
<reference evidence="12" key="1">
    <citation type="submission" date="2017-06" db="EMBL/GenBank/DDBJ databases">
        <authorList>
            <person name="Varghese N."/>
            <person name="Submissions S."/>
        </authorList>
    </citation>
    <scope>NUCLEOTIDE SEQUENCE [LARGE SCALE GENOMIC DNA]</scope>
    <source>
        <strain evidence="12">LNB2</strain>
    </source>
</reference>
<evidence type="ECO:0000256" key="9">
    <source>
        <dbReference type="HAMAP-Rule" id="MF_00131"/>
    </source>
</evidence>
<dbReference type="Gene3D" id="3.20.20.70">
    <property type="entry name" value="Aldolase class I"/>
    <property type="match status" value="1"/>
</dbReference>
<dbReference type="GO" id="GO:0004834">
    <property type="term" value="F:tryptophan synthase activity"/>
    <property type="evidence" value="ECO:0007669"/>
    <property type="project" value="UniProtKB-UniRule"/>
</dbReference>
<dbReference type="PANTHER" id="PTHR43406">
    <property type="entry name" value="TRYPTOPHAN SYNTHASE, ALPHA CHAIN"/>
    <property type="match status" value="1"/>
</dbReference>
<dbReference type="InterPro" id="IPR013785">
    <property type="entry name" value="Aldolase_TIM"/>
</dbReference>
<accession>A0A239BM11</accession>
<feature type="active site" description="Proton acceptor" evidence="9">
    <location>
        <position position="49"/>
    </location>
</feature>
<comment type="function">
    <text evidence="1 9">The alpha subunit is responsible for the aldol cleavage of indoleglycerol phosphate to indole and glyceraldehyde 3-phosphate.</text>
</comment>
<feature type="active site" description="Proton acceptor" evidence="9">
    <location>
        <position position="60"/>
    </location>
</feature>
<dbReference type="EC" id="4.2.1.20" evidence="9"/>
<dbReference type="Pfam" id="PF00290">
    <property type="entry name" value="Trp_syntA"/>
    <property type="match status" value="1"/>
</dbReference>
<dbReference type="UniPathway" id="UPA00035">
    <property type="reaction ID" value="UER00044"/>
</dbReference>
<evidence type="ECO:0000256" key="4">
    <source>
        <dbReference type="ARBA" id="ARBA00022605"/>
    </source>
</evidence>
<comment type="subunit">
    <text evidence="3 9">Tetramer of two alpha and two beta chains.</text>
</comment>
<proteinExistence type="inferred from homology"/>
<evidence type="ECO:0000256" key="3">
    <source>
        <dbReference type="ARBA" id="ARBA00011270"/>
    </source>
</evidence>
<comment type="catalytic activity">
    <reaction evidence="8 9">
        <text>(1S,2R)-1-C-(indol-3-yl)glycerol 3-phosphate + L-serine = D-glyceraldehyde 3-phosphate + L-tryptophan + H2O</text>
        <dbReference type="Rhea" id="RHEA:10532"/>
        <dbReference type="ChEBI" id="CHEBI:15377"/>
        <dbReference type="ChEBI" id="CHEBI:33384"/>
        <dbReference type="ChEBI" id="CHEBI:57912"/>
        <dbReference type="ChEBI" id="CHEBI:58866"/>
        <dbReference type="ChEBI" id="CHEBI:59776"/>
        <dbReference type="EC" id="4.2.1.20"/>
    </reaction>
</comment>
<keyword evidence="12" id="KW-1185">Reference proteome</keyword>
<dbReference type="EMBL" id="FZOS01000001">
    <property type="protein sequence ID" value="SNS08388.1"/>
    <property type="molecule type" value="Genomic_DNA"/>
</dbReference>
<evidence type="ECO:0000313" key="11">
    <source>
        <dbReference type="EMBL" id="SNS08388.1"/>
    </source>
</evidence>